<accession>A0A7I8KKL0</accession>
<dbReference type="Proteomes" id="UP000663760">
    <property type="component" value="Chromosome 6"/>
</dbReference>
<name>A0A7I8KKL0_SPIIN</name>
<feature type="compositionally biased region" description="Basic and acidic residues" evidence="1">
    <location>
        <begin position="287"/>
        <end position="299"/>
    </location>
</feature>
<dbReference type="SUPFAM" id="SSF56808">
    <property type="entry name" value="Ribosomal protein L1"/>
    <property type="match status" value="1"/>
</dbReference>
<dbReference type="CDD" id="cd00403">
    <property type="entry name" value="Ribosomal_L1"/>
    <property type="match status" value="1"/>
</dbReference>
<dbReference type="AlphaFoldDB" id="A0A7I8KKL0"/>
<organism evidence="2 3">
    <name type="scientific">Spirodela intermedia</name>
    <name type="common">Intermediate duckweed</name>
    <dbReference type="NCBI Taxonomy" id="51605"/>
    <lineage>
        <taxon>Eukaryota</taxon>
        <taxon>Viridiplantae</taxon>
        <taxon>Streptophyta</taxon>
        <taxon>Embryophyta</taxon>
        <taxon>Tracheophyta</taxon>
        <taxon>Spermatophyta</taxon>
        <taxon>Magnoliopsida</taxon>
        <taxon>Liliopsida</taxon>
        <taxon>Araceae</taxon>
        <taxon>Lemnoideae</taxon>
        <taxon>Spirodela</taxon>
    </lineage>
</organism>
<feature type="region of interest" description="Disordered" evidence="1">
    <location>
        <begin position="272"/>
        <end position="424"/>
    </location>
</feature>
<protein>
    <submittedName>
        <fullName evidence="2">Uncharacterized protein</fullName>
    </submittedName>
</protein>
<dbReference type="InterPro" id="IPR023674">
    <property type="entry name" value="Ribosomal_uL1-like"/>
</dbReference>
<evidence type="ECO:0000313" key="2">
    <source>
        <dbReference type="EMBL" id="CAA7397684.1"/>
    </source>
</evidence>
<feature type="compositionally biased region" description="Basic residues" evidence="1">
    <location>
        <begin position="412"/>
        <end position="424"/>
    </location>
</feature>
<keyword evidence="3" id="KW-1185">Reference proteome</keyword>
<feature type="compositionally biased region" description="Acidic residues" evidence="1">
    <location>
        <begin position="326"/>
        <end position="341"/>
    </location>
</feature>
<dbReference type="Gene3D" id="3.40.50.790">
    <property type="match status" value="1"/>
</dbReference>
<dbReference type="EMBL" id="LR746269">
    <property type="protein sequence ID" value="CAA7397684.1"/>
    <property type="molecule type" value="Genomic_DNA"/>
</dbReference>
<feature type="compositionally biased region" description="Basic and acidic residues" evidence="1">
    <location>
        <begin position="376"/>
        <end position="391"/>
    </location>
</feature>
<evidence type="ECO:0000256" key="1">
    <source>
        <dbReference type="SAM" id="MobiDB-lite"/>
    </source>
</evidence>
<dbReference type="OrthoDB" id="10251727at2759"/>
<evidence type="ECO:0000313" key="3">
    <source>
        <dbReference type="Proteomes" id="UP000663760"/>
    </source>
</evidence>
<dbReference type="FunFam" id="3.40.50.790:FF:000012">
    <property type="entry name" value="Ribosomal protein L1p/L10e family"/>
    <property type="match status" value="1"/>
</dbReference>
<dbReference type="PANTHER" id="PTHR23105">
    <property type="entry name" value="RIBOSOMAL PROTEIN L7AE FAMILY MEMBER"/>
    <property type="match status" value="1"/>
</dbReference>
<dbReference type="InterPro" id="IPR050257">
    <property type="entry name" value="eL8/uL1-like"/>
</dbReference>
<dbReference type="InterPro" id="IPR028364">
    <property type="entry name" value="Ribosomal_uL1/biogenesis"/>
</dbReference>
<sequence length="424" mass="47576">MTAEAAAIASRVGRETVGRAVDSLLKWLRAQTAVRKPQLLEHDEPLRLVLSLRKIPGKGRTNPYLISLPHPLHQLSGPGAAEVCLITDDRPSAPATPAAAEERIRDEGIPVSEVITLSGLRADYKAYEARRKLCGSYDIFVADRRILPLLPRLIGNQFFKKKKQPLPVDLSRKGWPEQLRRCLASATLYIRTGTCCQLDVGRASQGREEIIDNVIAAIEGSLPYIPRKWDNIRSIHLKFDESVALPIYRALPEMGFKIETYQKPLVKGAGEEDFAKKDGMKKKKKKRESETKEMGGEQGRRRKGSIHQVRYMDTSLSDAELVSEQVNDDGDITREADEESDGEKKVSKKRKKEARIGKPEEVPDVDGVKKRKNKDRKSDEGLQSDLEKDAEVNGGKKRTTKGKKLDVDSTKAKTKLKRKVRQNL</sequence>
<dbReference type="InterPro" id="IPR016095">
    <property type="entry name" value="Ribosomal_uL1_3-a/b-sand"/>
</dbReference>
<proteinExistence type="predicted"/>
<reference evidence="2" key="1">
    <citation type="submission" date="2020-02" db="EMBL/GenBank/DDBJ databases">
        <authorList>
            <person name="Scholz U."/>
            <person name="Mascher M."/>
            <person name="Fiebig A."/>
        </authorList>
    </citation>
    <scope>NUCLEOTIDE SEQUENCE</scope>
</reference>
<dbReference type="GO" id="GO:0003723">
    <property type="term" value="F:RNA binding"/>
    <property type="evidence" value="ECO:0007669"/>
    <property type="project" value="InterPro"/>
</dbReference>
<gene>
    <name evidence="2" type="ORF">SI8410_06008349</name>
</gene>
<dbReference type="Pfam" id="PF00687">
    <property type="entry name" value="Ribosomal_L1"/>
    <property type="match status" value="1"/>
</dbReference>